<feature type="transmembrane region" description="Helical" evidence="1">
    <location>
        <begin position="35"/>
        <end position="58"/>
    </location>
</feature>
<reference evidence="2 3" key="1">
    <citation type="journal article" date="2024" name="Nat. Commun.">
        <title>Phylogenomics reveals the evolutionary origins of lichenization in chlorophyte algae.</title>
        <authorList>
            <person name="Puginier C."/>
            <person name="Libourel C."/>
            <person name="Otte J."/>
            <person name="Skaloud P."/>
            <person name="Haon M."/>
            <person name="Grisel S."/>
            <person name="Petersen M."/>
            <person name="Berrin J.G."/>
            <person name="Delaux P.M."/>
            <person name="Dal Grande F."/>
            <person name="Keller J."/>
        </authorList>
    </citation>
    <scope>NUCLEOTIDE SEQUENCE [LARGE SCALE GENOMIC DNA]</scope>
    <source>
        <strain evidence="2 3">SAG 2145</strain>
    </source>
</reference>
<dbReference type="EMBL" id="JALJOS010000009">
    <property type="protein sequence ID" value="KAK9834673.1"/>
    <property type="molecule type" value="Genomic_DNA"/>
</dbReference>
<keyword evidence="1" id="KW-0472">Membrane</keyword>
<keyword evidence="1" id="KW-1133">Transmembrane helix</keyword>
<dbReference type="Proteomes" id="UP001438707">
    <property type="component" value="Unassembled WGS sequence"/>
</dbReference>
<name>A0AAW1RM06_9CHLO</name>
<accession>A0AAW1RM06</accession>
<protein>
    <submittedName>
        <fullName evidence="2">Uncharacterized protein</fullName>
    </submittedName>
</protein>
<sequence length="200" mass="21032">MDPLAASTTVQVFRIILMARWATRAHIVVTAPQDITVIMVMVLQAFLTGMVVTAMAVIPMDMARMALVVTTIALEDPTPPCPTTRMALVVITKALEDPTPPSVRAAAAARAGPPLLGAAHPGITVTGVGIMVMAMATTTVAAPTAQAAAGSQIIPSQSVIDRQPCITRLEQHAALPPECSTKRQFYLYSYENSNVQAALA</sequence>
<dbReference type="AlphaFoldDB" id="A0AAW1RM06"/>
<evidence type="ECO:0000313" key="2">
    <source>
        <dbReference type="EMBL" id="KAK9834673.1"/>
    </source>
</evidence>
<gene>
    <name evidence="2" type="ORF">WJX74_007216</name>
</gene>
<evidence type="ECO:0000313" key="3">
    <source>
        <dbReference type="Proteomes" id="UP001438707"/>
    </source>
</evidence>
<organism evidence="2 3">
    <name type="scientific">Apatococcus lobatus</name>
    <dbReference type="NCBI Taxonomy" id="904363"/>
    <lineage>
        <taxon>Eukaryota</taxon>
        <taxon>Viridiplantae</taxon>
        <taxon>Chlorophyta</taxon>
        <taxon>core chlorophytes</taxon>
        <taxon>Trebouxiophyceae</taxon>
        <taxon>Chlorellales</taxon>
        <taxon>Chlorellaceae</taxon>
        <taxon>Apatococcus</taxon>
    </lineage>
</organism>
<keyword evidence="3" id="KW-1185">Reference proteome</keyword>
<comment type="caution">
    <text evidence="2">The sequence shown here is derived from an EMBL/GenBank/DDBJ whole genome shotgun (WGS) entry which is preliminary data.</text>
</comment>
<keyword evidence="1" id="KW-0812">Transmembrane</keyword>
<proteinExistence type="predicted"/>
<evidence type="ECO:0000256" key="1">
    <source>
        <dbReference type="SAM" id="Phobius"/>
    </source>
</evidence>